<dbReference type="EMBL" id="CAIX01000313">
    <property type="protein sequence ID" value="CCI49547.1"/>
    <property type="molecule type" value="Genomic_DNA"/>
</dbReference>
<evidence type="ECO:0000313" key="1">
    <source>
        <dbReference type="EMBL" id="CCI49547.1"/>
    </source>
</evidence>
<keyword evidence="2" id="KW-1185">Reference proteome</keyword>
<name>A0A024GRZ1_9STRA</name>
<gene>
    <name evidence="1" type="ORF">BN9_108990</name>
</gene>
<dbReference type="Proteomes" id="UP000053237">
    <property type="component" value="Unassembled WGS sequence"/>
</dbReference>
<comment type="caution">
    <text evidence="1">The sequence shown here is derived from an EMBL/GenBank/DDBJ whole genome shotgun (WGS) entry which is preliminary data.</text>
</comment>
<reference evidence="1 2" key="1">
    <citation type="submission" date="2012-05" db="EMBL/GenBank/DDBJ databases">
        <title>Recombination and specialization in a pathogen metapopulation.</title>
        <authorList>
            <person name="Gardiner A."/>
            <person name="Kemen E."/>
            <person name="Schultz-Larsen T."/>
            <person name="MacLean D."/>
            <person name="Van Oosterhout C."/>
            <person name="Jones J.D.G."/>
        </authorList>
    </citation>
    <scope>NUCLEOTIDE SEQUENCE [LARGE SCALE GENOMIC DNA]</scope>
    <source>
        <strain evidence="1 2">Ac Nc2</strain>
    </source>
</reference>
<organism evidence="1 2">
    <name type="scientific">Albugo candida</name>
    <dbReference type="NCBI Taxonomy" id="65357"/>
    <lineage>
        <taxon>Eukaryota</taxon>
        <taxon>Sar</taxon>
        <taxon>Stramenopiles</taxon>
        <taxon>Oomycota</taxon>
        <taxon>Peronosporomycetes</taxon>
        <taxon>Albuginales</taxon>
        <taxon>Albuginaceae</taxon>
        <taxon>Albugo</taxon>
    </lineage>
</organism>
<dbReference type="AlphaFoldDB" id="A0A024GRZ1"/>
<sequence length="115" mass="13127">MAGGRLKRLTEAGEGEGDRHLKLSFSESNLCLRLTMQLRTTHWAFVSDDLREKQMHLSTGGKFPLMRNTIWSTSQRNVAALQFAHPQVGYYPLLSPHSEFERSANRSFKVFEKTG</sequence>
<evidence type="ECO:0000313" key="2">
    <source>
        <dbReference type="Proteomes" id="UP000053237"/>
    </source>
</evidence>
<proteinExistence type="predicted"/>
<dbReference type="InParanoid" id="A0A024GRZ1"/>
<protein>
    <submittedName>
        <fullName evidence="1">Uncharacterized protein</fullName>
    </submittedName>
</protein>
<accession>A0A024GRZ1</accession>